<sequence length="411" mass="45978">MRLFFKNKIYHLLTVSRFLNTIGSSLYNIVFVVYAATVFHSKIMVSIANVTMVVPTLFTIWIGINADQTQAKKKWIVITGFIQAIIFTLLAFIITEPSLLAFSFICLFNILSDMLSDFSNGLRMPIIQKYVRQEDLIEAYSFTQFISYICSFSGQALGIWLLTVSKQNFSLVALINALSFLLSALVVLLINDDANYDVSPNDKKQSLKEQFSALYHNVMLIFNEASTADFSRLLLSILCLNMLGGSLNAIYNIWLLTAKIGHLSYSQALLLIEFILVGGILIGSLTPHDYFSKKSVRELLKINAVIFFLVGLSNLIHLPLIFGVLLLAFASYLVGKVNPKINSLLLSKLPANTLAQTNNFLSFLFTLSLPVGTVLFSSLSSWNITFTWLTFLIVAVIIFRFSTPSKTINTD</sequence>
<protein>
    <submittedName>
        <fullName evidence="7">Putative efflux protein</fullName>
    </submittedName>
</protein>
<feature type="transmembrane region" description="Helical" evidence="6">
    <location>
        <begin position="382"/>
        <end position="401"/>
    </location>
</feature>
<feature type="transmembrane region" description="Helical" evidence="6">
    <location>
        <begin position="234"/>
        <end position="256"/>
    </location>
</feature>
<evidence type="ECO:0000256" key="1">
    <source>
        <dbReference type="ARBA" id="ARBA00004651"/>
    </source>
</evidence>
<feature type="transmembrane region" description="Helical" evidence="6">
    <location>
        <begin position="12"/>
        <end position="37"/>
    </location>
</feature>
<dbReference type="EMBL" id="CCBC010000178">
    <property type="protein sequence ID" value="CDO18289.1"/>
    <property type="molecule type" value="Genomic_DNA"/>
</dbReference>
<keyword evidence="2" id="KW-1003">Cell membrane</keyword>
<keyword evidence="3 6" id="KW-0812">Transmembrane</keyword>
<organism evidence="7 8">
    <name type="scientific">Streptococcus gallolyticus</name>
    <dbReference type="NCBI Taxonomy" id="315405"/>
    <lineage>
        <taxon>Bacteria</taxon>
        <taxon>Bacillati</taxon>
        <taxon>Bacillota</taxon>
        <taxon>Bacilli</taxon>
        <taxon>Lactobacillales</taxon>
        <taxon>Streptococcaceae</taxon>
        <taxon>Streptococcus</taxon>
    </lineage>
</organism>
<dbReference type="GO" id="GO:0005886">
    <property type="term" value="C:plasma membrane"/>
    <property type="evidence" value="ECO:0007669"/>
    <property type="project" value="UniProtKB-SubCell"/>
</dbReference>
<dbReference type="SUPFAM" id="SSF103473">
    <property type="entry name" value="MFS general substrate transporter"/>
    <property type="match status" value="1"/>
</dbReference>
<gene>
    <name evidence="7" type="ORF">BN963_SGAL_01487</name>
</gene>
<evidence type="ECO:0000256" key="2">
    <source>
        <dbReference type="ARBA" id="ARBA00022475"/>
    </source>
</evidence>
<dbReference type="Proteomes" id="UP000027584">
    <property type="component" value="Unassembled WGS sequence"/>
</dbReference>
<evidence type="ECO:0000313" key="8">
    <source>
        <dbReference type="Proteomes" id="UP000027584"/>
    </source>
</evidence>
<comment type="subcellular location">
    <subcellularLocation>
        <location evidence="1">Cell membrane</location>
        <topology evidence="1">Multi-pass membrane protein</topology>
    </subcellularLocation>
</comment>
<feature type="transmembrane region" description="Helical" evidence="6">
    <location>
        <begin position="139"/>
        <end position="163"/>
    </location>
</feature>
<accession>A0A060RHG4</accession>
<feature type="transmembrane region" description="Helical" evidence="6">
    <location>
        <begin position="75"/>
        <end position="94"/>
    </location>
</feature>
<comment type="caution">
    <text evidence="7">The sequence shown here is derived from an EMBL/GenBank/DDBJ whole genome shotgun (WGS) entry which is preliminary data.</text>
</comment>
<dbReference type="PANTHER" id="PTHR23513">
    <property type="entry name" value="INTEGRAL MEMBRANE EFFLUX PROTEIN-RELATED"/>
    <property type="match status" value="1"/>
</dbReference>
<evidence type="ECO:0000256" key="3">
    <source>
        <dbReference type="ARBA" id="ARBA00022692"/>
    </source>
</evidence>
<reference evidence="7 8" key="1">
    <citation type="submission" date="2014-02" db="EMBL/GenBank/DDBJ databases">
        <authorList>
            <person name="Manrique M."/>
        </authorList>
    </citation>
    <scope>NUCLEOTIDE SEQUENCE [LARGE SCALE GENOMIC DNA]</scope>
    <source>
        <strain evidence="7 8">LMG17956</strain>
    </source>
</reference>
<feature type="transmembrane region" description="Helical" evidence="6">
    <location>
        <begin position="268"/>
        <end position="286"/>
    </location>
</feature>
<name>A0A060RHG4_9STRE</name>
<evidence type="ECO:0000256" key="5">
    <source>
        <dbReference type="ARBA" id="ARBA00023136"/>
    </source>
</evidence>
<evidence type="ECO:0000256" key="6">
    <source>
        <dbReference type="SAM" id="Phobius"/>
    </source>
</evidence>
<feature type="transmembrane region" description="Helical" evidence="6">
    <location>
        <begin position="306"/>
        <end position="334"/>
    </location>
</feature>
<keyword evidence="5 6" id="KW-0472">Membrane</keyword>
<dbReference type="PANTHER" id="PTHR23513:SF6">
    <property type="entry name" value="MAJOR FACILITATOR SUPERFAMILY ASSOCIATED DOMAIN-CONTAINING PROTEIN"/>
    <property type="match status" value="1"/>
</dbReference>
<evidence type="ECO:0000313" key="7">
    <source>
        <dbReference type="EMBL" id="CDO18289.1"/>
    </source>
</evidence>
<feature type="transmembrane region" description="Helical" evidence="6">
    <location>
        <begin position="169"/>
        <end position="190"/>
    </location>
</feature>
<feature type="transmembrane region" description="Helical" evidence="6">
    <location>
        <begin position="355"/>
        <end position="376"/>
    </location>
</feature>
<keyword evidence="4 6" id="KW-1133">Transmembrane helix</keyword>
<reference evidence="7 8" key="2">
    <citation type="submission" date="2014-05" db="EMBL/GenBank/DDBJ databases">
        <title>Genome sequence of Streptococcus gallolyticus.</title>
        <authorList>
            <person name="Del Campo R."/>
        </authorList>
    </citation>
    <scope>NUCLEOTIDE SEQUENCE [LARGE SCALE GENOMIC DNA]</scope>
    <source>
        <strain evidence="7 8">LMG17956</strain>
    </source>
</reference>
<evidence type="ECO:0000256" key="4">
    <source>
        <dbReference type="ARBA" id="ARBA00022989"/>
    </source>
</evidence>
<proteinExistence type="predicted"/>
<dbReference type="Gene3D" id="1.20.1250.20">
    <property type="entry name" value="MFS general substrate transporter like domains"/>
    <property type="match status" value="1"/>
</dbReference>
<dbReference type="AlphaFoldDB" id="A0A060RHG4"/>
<dbReference type="InterPro" id="IPR036259">
    <property type="entry name" value="MFS_trans_sf"/>
</dbReference>
<feature type="transmembrane region" description="Helical" evidence="6">
    <location>
        <begin position="43"/>
        <end position="63"/>
    </location>
</feature>